<feature type="region of interest" description="Disordered" evidence="1">
    <location>
        <begin position="26"/>
        <end position="51"/>
    </location>
</feature>
<dbReference type="OrthoDB" id="1922230at2759"/>
<accession>A0A1Q3CP46</accession>
<feature type="compositionally biased region" description="Gly residues" evidence="1">
    <location>
        <begin position="192"/>
        <end position="201"/>
    </location>
</feature>
<gene>
    <name evidence="2" type="ORF">CFOL_v3_25334</name>
</gene>
<protein>
    <submittedName>
        <fullName evidence="2">Uncharacterized protein</fullName>
    </submittedName>
</protein>
<keyword evidence="3" id="KW-1185">Reference proteome</keyword>
<reference evidence="3" key="1">
    <citation type="submission" date="2016-04" db="EMBL/GenBank/DDBJ databases">
        <title>Cephalotus genome sequencing.</title>
        <authorList>
            <person name="Fukushima K."/>
            <person name="Hasebe M."/>
            <person name="Fang X."/>
        </authorList>
    </citation>
    <scope>NUCLEOTIDE SEQUENCE [LARGE SCALE GENOMIC DNA]</scope>
    <source>
        <strain evidence="3">cv. St1</strain>
    </source>
</reference>
<proteinExistence type="predicted"/>
<feature type="compositionally biased region" description="Low complexity" evidence="1">
    <location>
        <begin position="118"/>
        <end position="129"/>
    </location>
</feature>
<comment type="caution">
    <text evidence="2">The sequence shown here is derived from an EMBL/GenBank/DDBJ whole genome shotgun (WGS) entry which is preliminary data.</text>
</comment>
<feature type="region of interest" description="Disordered" evidence="1">
    <location>
        <begin position="63"/>
        <end position="240"/>
    </location>
</feature>
<dbReference type="Proteomes" id="UP000187406">
    <property type="component" value="Unassembled WGS sequence"/>
</dbReference>
<name>A0A1Q3CP46_CEPFO</name>
<evidence type="ECO:0000313" key="2">
    <source>
        <dbReference type="EMBL" id="GAV81881.1"/>
    </source>
</evidence>
<evidence type="ECO:0000313" key="3">
    <source>
        <dbReference type="Proteomes" id="UP000187406"/>
    </source>
</evidence>
<sequence length="258" mass="28108">LLLQPTKGPHFYTKYNQMGCCFSSTERDPCHQKASNQHHSPPKSHANSHPLPQLEVETVKEVLSETSISKPHHQNTPKIPTTTGTVQEEKQETTEVQEEISEISQTSEISCLNESVSTTTATTTTTTTTIREDEATSKRSRDVSHRVDGPRKRPYSGDLGSFGDNVRGRRPKSTPRNVGSTRVRKDFRSAGGDVGRGGRGGSRVKITGKAGSRSVGGGDVEGGSEEEKKVGEGFLKQKGNTNESVENPLVTLECFIFL</sequence>
<dbReference type="EMBL" id="BDDD01002512">
    <property type="protein sequence ID" value="GAV81881.1"/>
    <property type="molecule type" value="Genomic_DNA"/>
</dbReference>
<dbReference type="InParanoid" id="A0A1Q3CP46"/>
<dbReference type="PANTHER" id="PTHR33871">
    <property type="entry name" value="OS05G0503100 PROTEIN-RELATED"/>
    <property type="match status" value="1"/>
</dbReference>
<organism evidence="2 3">
    <name type="scientific">Cephalotus follicularis</name>
    <name type="common">Albany pitcher plant</name>
    <dbReference type="NCBI Taxonomy" id="3775"/>
    <lineage>
        <taxon>Eukaryota</taxon>
        <taxon>Viridiplantae</taxon>
        <taxon>Streptophyta</taxon>
        <taxon>Embryophyta</taxon>
        <taxon>Tracheophyta</taxon>
        <taxon>Spermatophyta</taxon>
        <taxon>Magnoliopsida</taxon>
        <taxon>eudicotyledons</taxon>
        <taxon>Gunneridae</taxon>
        <taxon>Pentapetalae</taxon>
        <taxon>rosids</taxon>
        <taxon>fabids</taxon>
        <taxon>Oxalidales</taxon>
        <taxon>Cephalotaceae</taxon>
        <taxon>Cephalotus</taxon>
    </lineage>
</organism>
<feature type="non-terminal residue" evidence="2">
    <location>
        <position position="1"/>
    </location>
</feature>
<dbReference type="AlphaFoldDB" id="A0A1Q3CP46"/>
<dbReference type="PANTHER" id="PTHR33871:SF20">
    <property type="entry name" value="CALMODULIN-BINDING DOMAIN-CONTAINING PROTEIN"/>
    <property type="match status" value="1"/>
</dbReference>
<feature type="compositionally biased region" description="Basic and acidic residues" evidence="1">
    <location>
        <begin position="130"/>
        <end position="151"/>
    </location>
</feature>
<evidence type="ECO:0000256" key="1">
    <source>
        <dbReference type="SAM" id="MobiDB-lite"/>
    </source>
</evidence>